<dbReference type="InterPro" id="IPR006327">
    <property type="entry name" value="PTS_IIC_fruc"/>
</dbReference>
<dbReference type="CDD" id="cd05569">
    <property type="entry name" value="PTS_IIB_fructose"/>
    <property type="match status" value="1"/>
</dbReference>
<dbReference type="InterPro" id="IPR013011">
    <property type="entry name" value="PTS_EIIB_2"/>
</dbReference>
<dbReference type="InterPro" id="IPR003353">
    <property type="entry name" value="PTS_IIB_fruc"/>
</dbReference>
<feature type="domain" description="PTS EIIB type-2" evidence="14">
    <location>
        <begin position="1"/>
        <end position="98"/>
    </location>
</feature>
<dbReference type="InterPro" id="IPR013014">
    <property type="entry name" value="PTS_EIIC_2"/>
</dbReference>
<evidence type="ECO:0000256" key="1">
    <source>
        <dbReference type="ARBA" id="ARBA00004429"/>
    </source>
</evidence>
<dbReference type="GO" id="GO:0016301">
    <property type="term" value="F:kinase activity"/>
    <property type="evidence" value="ECO:0007669"/>
    <property type="project" value="UniProtKB-KW"/>
</dbReference>
<keyword evidence="2" id="KW-0813">Transport</keyword>
<evidence type="ECO:0000256" key="6">
    <source>
        <dbReference type="ARBA" id="ARBA00022679"/>
    </source>
</evidence>
<dbReference type="PANTHER" id="PTHR30505:SF0">
    <property type="entry name" value="FRUCTOSE-LIKE PTS SYSTEM EIIBC COMPONENT-RELATED"/>
    <property type="match status" value="1"/>
</dbReference>
<feature type="transmembrane region" description="Helical" evidence="13">
    <location>
        <begin position="241"/>
        <end position="259"/>
    </location>
</feature>
<dbReference type="PROSITE" id="PS51099">
    <property type="entry name" value="PTS_EIIB_TYPE_2"/>
    <property type="match status" value="1"/>
</dbReference>
<dbReference type="GO" id="GO:0005886">
    <property type="term" value="C:plasma membrane"/>
    <property type="evidence" value="ECO:0007669"/>
    <property type="project" value="UniProtKB-SubCell"/>
</dbReference>
<dbReference type="RefSeq" id="WP_169410081.1">
    <property type="nucleotide sequence ID" value="NZ_JAAXKZ010000006.1"/>
</dbReference>
<comment type="caution">
    <text evidence="16">The sequence shown here is derived from an EMBL/GenBank/DDBJ whole genome shotgun (WGS) entry which is preliminary data.</text>
</comment>
<dbReference type="SUPFAM" id="SSF52794">
    <property type="entry name" value="PTS system IIB component-like"/>
    <property type="match status" value="1"/>
</dbReference>
<dbReference type="EMBL" id="JAAXKZ010000006">
    <property type="protein sequence ID" value="NMH90583.1"/>
    <property type="molecule type" value="Genomic_DNA"/>
</dbReference>
<evidence type="ECO:0000256" key="4">
    <source>
        <dbReference type="ARBA" id="ARBA00022553"/>
    </source>
</evidence>
<feature type="transmembrane region" description="Helical" evidence="13">
    <location>
        <begin position="418"/>
        <end position="436"/>
    </location>
</feature>
<dbReference type="InterPro" id="IPR003501">
    <property type="entry name" value="PTS_EIIB_2/3"/>
</dbReference>
<dbReference type="NCBIfam" id="TIGR01427">
    <property type="entry name" value="PTS_IIC_fructo"/>
    <property type="match status" value="1"/>
</dbReference>
<evidence type="ECO:0000256" key="7">
    <source>
        <dbReference type="ARBA" id="ARBA00022683"/>
    </source>
</evidence>
<feature type="domain" description="PTS EIIC type-2" evidence="15">
    <location>
        <begin position="136"/>
        <end position="486"/>
    </location>
</feature>
<keyword evidence="9" id="KW-0418">Kinase</keyword>
<evidence type="ECO:0000256" key="10">
    <source>
        <dbReference type="ARBA" id="ARBA00022989"/>
    </source>
</evidence>
<dbReference type="GO" id="GO:0022877">
    <property type="term" value="F:protein-N(PI)-phosphohistidine-fructose phosphotransferase system transporter activity"/>
    <property type="evidence" value="ECO:0007669"/>
    <property type="project" value="InterPro"/>
</dbReference>
<dbReference type="GO" id="GO:0090563">
    <property type="term" value="F:protein-phosphocysteine-sugar phosphotransferase activity"/>
    <property type="evidence" value="ECO:0007669"/>
    <property type="project" value="TreeGrafter"/>
</dbReference>
<evidence type="ECO:0000256" key="2">
    <source>
        <dbReference type="ARBA" id="ARBA00022448"/>
    </source>
</evidence>
<dbReference type="AlphaFoldDB" id="A0A848DDC5"/>
<evidence type="ECO:0000259" key="15">
    <source>
        <dbReference type="PROSITE" id="PS51104"/>
    </source>
</evidence>
<dbReference type="Gene3D" id="3.40.50.2300">
    <property type="match status" value="1"/>
</dbReference>
<feature type="transmembrane region" description="Helical" evidence="13">
    <location>
        <begin position="357"/>
        <end position="378"/>
    </location>
</feature>
<keyword evidence="3" id="KW-1003">Cell membrane</keyword>
<feature type="transmembrane region" description="Helical" evidence="13">
    <location>
        <begin position="393"/>
        <end position="411"/>
    </location>
</feature>
<dbReference type="GO" id="GO:0005351">
    <property type="term" value="F:carbohydrate:proton symporter activity"/>
    <property type="evidence" value="ECO:0007669"/>
    <property type="project" value="InterPro"/>
</dbReference>
<evidence type="ECO:0000256" key="9">
    <source>
        <dbReference type="ARBA" id="ARBA00022777"/>
    </source>
</evidence>
<feature type="transmembrane region" description="Helical" evidence="13">
    <location>
        <begin position="456"/>
        <end position="476"/>
    </location>
</feature>
<name>A0A848DDC5_9PSEU</name>
<feature type="transmembrane region" description="Helical" evidence="13">
    <location>
        <begin position="271"/>
        <end position="297"/>
    </location>
</feature>
<feature type="transmembrane region" description="Helical" evidence="13">
    <location>
        <begin position="187"/>
        <end position="212"/>
    </location>
</feature>
<evidence type="ECO:0000256" key="8">
    <source>
        <dbReference type="ARBA" id="ARBA00022692"/>
    </source>
</evidence>
<accession>A0A848DDC5</accession>
<proteinExistence type="predicted"/>
<dbReference type="Proteomes" id="UP000586918">
    <property type="component" value="Unassembled WGS sequence"/>
</dbReference>
<keyword evidence="5" id="KW-0762">Sugar transport</keyword>
<feature type="transmembrane region" description="Helical" evidence="13">
    <location>
        <begin position="144"/>
        <end position="167"/>
    </location>
</feature>
<feature type="transmembrane region" description="Helical" evidence="13">
    <location>
        <begin position="219"/>
        <end position="235"/>
    </location>
</feature>
<evidence type="ECO:0000256" key="5">
    <source>
        <dbReference type="ARBA" id="ARBA00022597"/>
    </source>
</evidence>
<gene>
    <name evidence="16" type="ORF">HF519_03090</name>
</gene>
<keyword evidence="10 13" id="KW-1133">Transmembrane helix</keyword>
<evidence type="ECO:0000256" key="3">
    <source>
        <dbReference type="ARBA" id="ARBA00022475"/>
    </source>
</evidence>
<organism evidence="16 17">
    <name type="scientific">Pseudonocardia bannensis</name>
    <dbReference type="NCBI Taxonomy" id="630973"/>
    <lineage>
        <taxon>Bacteria</taxon>
        <taxon>Bacillati</taxon>
        <taxon>Actinomycetota</taxon>
        <taxon>Actinomycetes</taxon>
        <taxon>Pseudonocardiales</taxon>
        <taxon>Pseudonocardiaceae</taxon>
        <taxon>Pseudonocardia</taxon>
    </lineage>
</organism>
<dbReference type="InterPro" id="IPR050864">
    <property type="entry name" value="Bacterial_PTS_Sugar_Transport"/>
</dbReference>
<evidence type="ECO:0000313" key="16">
    <source>
        <dbReference type="EMBL" id="NMH90583.1"/>
    </source>
</evidence>
<dbReference type="PROSITE" id="PS51104">
    <property type="entry name" value="PTS_EIIC_TYPE_2"/>
    <property type="match status" value="1"/>
</dbReference>
<keyword evidence="6" id="KW-0808">Transferase</keyword>
<keyword evidence="4" id="KW-0597">Phosphoprotein</keyword>
<keyword evidence="17" id="KW-1185">Reference proteome</keyword>
<protein>
    <submittedName>
        <fullName evidence="16">PTS fructose transporter subunit IIBC</fullName>
    </submittedName>
</protein>
<feature type="transmembrane region" description="Helical" evidence="13">
    <location>
        <begin position="317"/>
        <end position="336"/>
    </location>
</feature>
<reference evidence="16 17" key="1">
    <citation type="submission" date="2020-04" db="EMBL/GenBank/DDBJ databases">
        <authorList>
            <person name="Klaysubun C."/>
            <person name="Duangmal K."/>
            <person name="Lipun K."/>
        </authorList>
    </citation>
    <scope>NUCLEOTIDE SEQUENCE [LARGE SCALE GENOMIC DNA]</scope>
    <source>
        <strain evidence="16 17">DSM 45300</strain>
    </source>
</reference>
<dbReference type="GO" id="GO:0009401">
    <property type="term" value="P:phosphoenolpyruvate-dependent sugar phosphotransferase system"/>
    <property type="evidence" value="ECO:0007669"/>
    <property type="project" value="UniProtKB-KW"/>
</dbReference>
<evidence type="ECO:0000256" key="12">
    <source>
        <dbReference type="SAM" id="MobiDB-lite"/>
    </source>
</evidence>
<keyword evidence="8 13" id="KW-0812">Transmembrane</keyword>
<dbReference type="Pfam" id="PF02302">
    <property type="entry name" value="PTS_IIB"/>
    <property type="match status" value="1"/>
</dbReference>
<evidence type="ECO:0000256" key="13">
    <source>
        <dbReference type="SAM" id="Phobius"/>
    </source>
</evidence>
<sequence>MKFVAVTSCPTGIAHTYMAAEALEQAAVDSGDEMSVETQGSAGSEPLSPETIAAADAVIFAADVEVRDRERFAGKPLVQSGVKRAISGAKEMLEEAREAARTGVPAGAAAAGAGDGGAPPAPQTKVTEGAGFGSKLRQWLMTGVSYVIPFVAAGGLLIALGFALGGYEINDAPKVTEQFNWGSLQSWAALMFQIGVAAFSFLVPILSGFIAFAMADRPALVPGIVGGYIATQVPSPHAPAGFLGGLAAGLLSGAVVLLIKRWKVPRAVAGIMPVVVIPLVSTAIVGFVMFMVLGPPLGALTTALTDWLNGLSGTNRVLLGVLLGLMMGFDMGGPVNKTAYAFAVAGLTTGTETSLQIMAAVMAAGMTPPLGLALATVLRKRLFTHVEQENGKAAWVLGASFITEGAIPFAAGDPLRVIPSLMLGSATAGALSMAFGCTLRAPHGGIFVVPLIGNPFLYLLAIAIGTVVTTVSVIALKSFHRQRSEQVETAATAAATA</sequence>
<dbReference type="NCBIfam" id="TIGR00829">
    <property type="entry name" value="FRU"/>
    <property type="match status" value="1"/>
</dbReference>
<keyword evidence="7" id="KW-0598">Phosphotransferase system</keyword>
<keyword evidence="11 13" id="KW-0472">Membrane</keyword>
<feature type="region of interest" description="Disordered" evidence="12">
    <location>
        <begin position="104"/>
        <end position="126"/>
    </location>
</feature>
<dbReference type="PANTHER" id="PTHR30505">
    <property type="entry name" value="FRUCTOSE-LIKE PERMEASE"/>
    <property type="match status" value="1"/>
</dbReference>
<evidence type="ECO:0000313" key="17">
    <source>
        <dbReference type="Proteomes" id="UP000586918"/>
    </source>
</evidence>
<comment type="subcellular location">
    <subcellularLocation>
        <location evidence="1">Cell inner membrane</location>
        <topology evidence="1">Multi-pass membrane protein</topology>
    </subcellularLocation>
</comment>
<evidence type="ECO:0000256" key="11">
    <source>
        <dbReference type="ARBA" id="ARBA00023136"/>
    </source>
</evidence>
<dbReference type="InterPro" id="IPR036095">
    <property type="entry name" value="PTS_EIIB-like_sf"/>
</dbReference>
<evidence type="ECO:0000259" key="14">
    <source>
        <dbReference type="PROSITE" id="PS51099"/>
    </source>
</evidence>